<dbReference type="InterPro" id="IPR006073">
    <property type="entry name" value="GTP-bd"/>
</dbReference>
<dbReference type="SUPFAM" id="SSF81271">
    <property type="entry name" value="TGS-like"/>
    <property type="match status" value="1"/>
</dbReference>
<dbReference type="GO" id="GO:0003924">
    <property type="term" value="F:GTPase activity"/>
    <property type="evidence" value="ECO:0007669"/>
    <property type="project" value="InterPro"/>
</dbReference>
<evidence type="ECO:0000259" key="3">
    <source>
        <dbReference type="PROSITE" id="PS51880"/>
    </source>
</evidence>
<dbReference type="AlphaFoldDB" id="A0A497F2N3"/>
<reference evidence="4 5" key="1">
    <citation type="submission" date="2018-06" db="EMBL/GenBank/DDBJ databases">
        <title>Extensive metabolic versatility and redundancy in microbially diverse, dynamic hydrothermal sediments.</title>
        <authorList>
            <person name="Dombrowski N."/>
            <person name="Teske A."/>
            <person name="Baker B.J."/>
        </authorList>
    </citation>
    <scope>NUCLEOTIDE SEQUENCE [LARGE SCALE GENOMIC DNA]</scope>
    <source>
        <strain evidence="4">B20_G2</strain>
    </source>
</reference>
<dbReference type="Proteomes" id="UP000269499">
    <property type="component" value="Unassembled WGS sequence"/>
</dbReference>
<dbReference type="Gene3D" id="3.40.50.300">
    <property type="entry name" value="P-loop containing nucleotide triphosphate hydrolases"/>
    <property type="match status" value="1"/>
</dbReference>
<dbReference type="Pfam" id="PF02824">
    <property type="entry name" value="TGS"/>
    <property type="match status" value="1"/>
</dbReference>
<keyword evidence="1" id="KW-0342">GTP-binding</keyword>
<dbReference type="PANTHER" id="PTHR43127">
    <property type="entry name" value="DEVELOPMENTALLY-REGULATED GTP-BINDING PROTEIN 2"/>
    <property type="match status" value="1"/>
</dbReference>
<dbReference type="EMBL" id="QMRA01000052">
    <property type="protein sequence ID" value="RLE53775.1"/>
    <property type="molecule type" value="Genomic_DNA"/>
</dbReference>
<feature type="domain" description="TGS" evidence="3">
    <location>
        <begin position="310"/>
        <end position="384"/>
    </location>
</feature>
<dbReference type="Pfam" id="PF01926">
    <property type="entry name" value="MMR_HSR1"/>
    <property type="match status" value="1"/>
</dbReference>
<keyword evidence="2" id="KW-0175">Coiled coil</keyword>
<proteinExistence type="predicted"/>
<protein>
    <submittedName>
        <fullName evidence="4">GTP-binding protein</fullName>
    </submittedName>
</protein>
<dbReference type="InterPro" id="IPR012675">
    <property type="entry name" value="Beta-grasp_dom_sf"/>
</dbReference>
<organism evidence="4 5">
    <name type="scientific">Thermoproteota archaeon</name>
    <dbReference type="NCBI Taxonomy" id="2056631"/>
    <lineage>
        <taxon>Archaea</taxon>
        <taxon>Thermoproteota</taxon>
    </lineage>
</organism>
<evidence type="ECO:0000313" key="4">
    <source>
        <dbReference type="EMBL" id="RLE53775.1"/>
    </source>
</evidence>
<dbReference type="Pfam" id="PF16897">
    <property type="entry name" value="MMR_HSR1_Xtn"/>
    <property type="match status" value="1"/>
</dbReference>
<evidence type="ECO:0000256" key="1">
    <source>
        <dbReference type="ARBA" id="ARBA00023134"/>
    </source>
</evidence>
<comment type="caution">
    <text evidence="4">The sequence shown here is derived from an EMBL/GenBank/DDBJ whole genome shotgun (WGS) entry which is preliminary data.</text>
</comment>
<dbReference type="InterPro" id="IPR031662">
    <property type="entry name" value="GTP-binding_2"/>
</dbReference>
<dbReference type="Gene3D" id="3.10.20.30">
    <property type="match status" value="1"/>
</dbReference>
<evidence type="ECO:0000313" key="5">
    <source>
        <dbReference type="Proteomes" id="UP000269499"/>
    </source>
</evidence>
<dbReference type="InterPro" id="IPR004095">
    <property type="entry name" value="TGS"/>
</dbReference>
<dbReference type="InterPro" id="IPR045001">
    <property type="entry name" value="DRG"/>
</dbReference>
<sequence length="385" mass="43027">MPANLPPKAKALMREYQEARTLPEKIRILEALISAIPEHKGTEKIRRQLRRRLAQLKLELEERKRKRVKAASGKFAIKKDGAGQVVILGDTKSGKSSLLATLTNAKPKISDSPCTTRMPIPGMMIYEDVQVQLVEAPAIFPEAPWLSQVLSLARNADALILLVDLTRNPLHQLKFMVESLKEARIVLKKPKVRIEIERKSAGGIQIFCTGNFIDCSMDDVKRLLADYGINSAIVKIWGDVSIKEIEEYVGLNVVYKPSLIIANKYDSEIAKSNFEKLSSALKGVVKVIPFSTVDRRNLDIVKREIFNLLGVIRVYTKEVGGEVARRPLVVPAGTRVIDVAKIIHSRLYKEFKYAKVWGSSVKFAGQRVGANHVLSDGDIVEIRTL</sequence>
<dbReference type="InterPro" id="IPR012676">
    <property type="entry name" value="TGS-like"/>
</dbReference>
<name>A0A497F2N3_9CREN</name>
<dbReference type="PROSITE" id="PS51880">
    <property type="entry name" value="TGS"/>
    <property type="match status" value="1"/>
</dbReference>
<dbReference type="PRINTS" id="PR00326">
    <property type="entry name" value="GTP1OBG"/>
</dbReference>
<dbReference type="GO" id="GO:0005525">
    <property type="term" value="F:GTP binding"/>
    <property type="evidence" value="ECO:0007669"/>
    <property type="project" value="UniProtKB-KW"/>
</dbReference>
<evidence type="ECO:0000256" key="2">
    <source>
        <dbReference type="SAM" id="Coils"/>
    </source>
</evidence>
<dbReference type="InterPro" id="IPR027417">
    <property type="entry name" value="P-loop_NTPase"/>
</dbReference>
<feature type="coiled-coil region" evidence="2">
    <location>
        <begin position="39"/>
        <end position="66"/>
    </location>
</feature>
<gene>
    <name evidence="4" type="ORF">DRJ26_02940</name>
</gene>
<dbReference type="SUPFAM" id="SSF52540">
    <property type="entry name" value="P-loop containing nucleoside triphosphate hydrolases"/>
    <property type="match status" value="1"/>
</dbReference>
<accession>A0A497F2N3</accession>
<keyword evidence="1" id="KW-0547">Nucleotide-binding</keyword>